<evidence type="ECO:0000313" key="1">
    <source>
        <dbReference type="EMBL" id="MBX54903.1"/>
    </source>
</evidence>
<accession>A0A2P2PJI9</accession>
<dbReference type="AlphaFoldDB" id="A0A2P2PJI9"/>
<reference evidence="1" key="1">
    <citation type="submission" date="2018-02" db="EMBL/GenBank/DDBJ databases">
        <title>Rhizophora mucronata_Transcriptome.</title>
        <authorList>
            <person name="Meera S.P."/>
            <person name="Sreeshan A."/>
            <person name="Augustine A."/>
        </authorList>
    </citation>
    <scope>NUCLEOTIDE SEQUENCE</scope>
    <source>
        <tissue evidence="1">Leaf</tissue>
    </source>
</reference>
<proteinExistence type="predicted"/>
<sequence>MQKIPCLGQLPKLWLRIQVDLWISKFSCMQYLTTKDRVSQQKKKTKRTEEPRTSSLPRIAIHFKLNNHGANTVNEEIIS</sequence>
<dbReference type="EMBL" id="GGEC01074419">
    <property type="protein sequence ID" value="MBX54903.1"/>
    <property type="molecule type" value="Transcribed_RNA"/>
</dbReference>
<organism evidence="1">
    <name type="scientific">Rhizophora mucronata</name>
    <name type="common">Asiatic mangrove</name>
    <dbReference type="NCBI Taxonomy" id="61149"/>
    <lineage>
        <taxon>Eukaryota</taxon>
        <taxon>Viridiplantae</taxon>
        <taxon>Streptophyta</taxon>
        <taxon>Embryophyta</taxon>
        <taxon>Tracheophyta</taxon>
        <taxon>Spermatophyta</taxon>
        <taxon>Magnoliopsida</taxon>
        <taxon>eudicotyledons</taxon>
        <taxon>Gunneridae</taxon>
        <taxon>Pentapetalae</taxon>
        <taxon>rosids</taxon>
        <taxon>fabids</taxon>
        <taxon>Malpighiales</taxon>
        <taxon>Rhizophoraceae</taxon>
        <taxon>Rhizophora</taxon>
    </lineage>
</organism>
<name>A0A2P2PJI9_RHIMU</name>
<protein>
    <submittedName>
        <fullName evidence="1">Uncharacterized protein</fullName>
    </submittedName>
</protein>